<comment type="caution">
    <text evidence="3">The sequence shown here is derived from an EMBL/GenBank/DDBJ whole genome shotgun (WGS) entry which is preliminary data.</text>
</comment>
<accession>A0A8B6D4T7</accession>
<dbReference type="InterPro" id="IPR003859">
    <property type="entry name" value="Galactosyl_T"/>
</dbReference>
<protein>
    <recommendedName>
        <fullName evidence="2">Galactosyltransferase C-terminal domain-containing protein</fullName>
    </recommendedName>
</protein>
<dbReference type="PANTHER" id="PTHR19300:SF57">
    <property type="entry name" value="BETA-1,4-N-ACETYLGALACTOSAMINYLTRANSFERASE"/>
    <property type="match status" value="1"/>
</dbReference>
<evidence type="ECO:0000259" key="2">
    <source>
        <dbReference type="Pfam" id="PF02709"/>
    </source>
</evidence>
<keyword evidence="1" id="KW-0808">Transferase</keyword>
<dbReference type="PRINTS" id="PR02050">
    <property type="entry name" value="B14GALTRFASE"/>
</dbReference>
<dbReference type="GO" id="GO:0005975">
    <property type="term" value="P:carbohydrate metabolic process"/>
    <property type="evidence" value="ECO:0007669"/>
    <property type="project" value="InterPro"/>
</dbReference>
<evidence type="ECO:0000256" key="1">
    <source>
        <dbReference type="ARBA" id="ARBA00022679"/>
    </source>
</evidence>
<keyword evidence="4" id="KW-1185">Reference proteome</keyword>
<dbReference type="GO" id="GO:0008378">
    <property type="term" value="F:galactosyltransferase activity"/>
    <property type="evidence" value="ECO:0007669"/>
    <property type="project" value="TreeGrafter"/>
</dbReference>
<dbReference type="Proteomes" id="UP000596742">
    <property type="component" value="Unassembled WGS sequence"/>
</dbReference>
<dbReference type="InterPro" id="IPR029044">
    <property type="entry name" value="Nucleotide-diphossugar_trans"/>
</dbReference>
<name>A0A8B6D4T7_MYTGA</name>
<evidence type="ECO:0000313" key="3">
    <source>
        <dbReference type="EMBL" id="VDI15157.1"/>
    </source>
</evidence>
<dbReference type="Pfam" id="PF02709">
    <property type="entry name" value="Glyco_transf_7C"/>
    <property type="match status" value="1"/>
</dbReference>
<evidence type="ECO:0000313" key="4">
    <source>
        <dbReference type="Proteomes" id="UP000596742"/>
    </source>
</evidence>
<dbReference type="EMBL" id="UYJE01002952">
    <property type="protein sequence ID" value="VDI15157.1"/>
    <property type="molecule type" value="Genomic_DNA"/>
</dbReference>
<proteinExistence type="predicted"/>
<dbReference type="InterPro" id="IPR027791">
    <property type="entry name" value="Galactosyl_T_C"/>
</dbReference>
<dbReference type="Gene3D" id="3.90.550.10">
    <property type="entry name" value="Spore Coat Polysaccharide Biosynthesis Protein SpsA, Chain A"/>
    <property type="match status" value="1"/>
</dbReference>
<dbReference type="AlphaFoldDB" id="A0A8B6D4T7"/>
<feature type="domain" description="Galactosyltransferase C-terminal" evidence="2">
    <location>
        <begin position="2"/>
        <end position="42"/>
    </location>
</feature>
<dbReference type="SUPFAM" id="SSF53448">
    <property type="entry name" value="Nucleotide-diphospho-sugar transferases"/>
    <property type="match status" value="1"/>
</dbReference>
<reference evidence="3" key="1">
    <citation type="submission" date="2018-11" db="EMBL/GenBank/DDBJ databases">
        <authorList>
            <person name="Alioto T."/>
            <person name="Alioto T."/>
        </authorList>
    </citation>
    <scope>NUCLEOTIDE SEQUENCE</scope>
</reference>
<gene>
    <name evidence="3" type="ORF">MGAL_10B026309</name>
</gene>
<sequence length="148" mass="17456">MPYADFFGGIINMEPNVFKQANGFSNQYQEWGMEDDDIYRRCNIYINRPRGWAFDGLTSLQYTVEKIENKRLFKRILIDVDTSQLRKVFDRRSIFEDYESLPPVASWNGNTEMCYWALKKSNEKIDKSVVDLVHKSKKVPSNRLLCLP</sequence>
<dbReference type="GO" id="GO:0005794">
    <property type="term" value="C:Golgi apparatus"/>
    <property type="evidence" value="ECO:0007669"/>
    <property type="project" value="TreeGrafter"/>
</dbReference>
<dbReference type="PANTHER" id="PTHR19300">
    <property type="entry name" value="BETA-1,4-GALACTOSYLTRANSFERASE"/>
    <property type="match status" value="1"/>
</dbReference>
<organism evidence="3 4">
    <name type="scientific">Mytilus galloprovincialis</name>
    <name type="common">Mediterranean mussel</name>
    <dbReference type="NCBI Taxonomy" id="29158"/>
    <lineage>
        <taxon>Eukaryota</taxon>
        <taxon>Metazoa</taxon>
        <taxon>Spiralia</taxon>
        <taxon>Lophotrochozoa</taxon>
        <taxon>Mollusca</taxon>
        <taxon>Bivalvia</taxon>
        <taxon>Autobranchia</taxon>
        <taxon>Pteriomorphia</taxon>
        <taxon>Mytilida</taxon>
        <taxon>Mytiloidea</taxon>
        <taxon>Mytilidae</taxon>
        <taxon>Mytilinae</taxon>
        <taxon>Mytilus</taxon>
    </lineage>
</organism>